<evidence type="ECO:0000256" key="6">
    <source>
        <dbReference type="ARBA" id="ARBA00023136"/>
    </source>
</evidence>
<comment type="subcellular location">
    <subcellularLocation>
        <location evidence="1">Cell membrane</location>
        <topology evidence="1">Multi-pass membrane protein</topology>
    </subcellularLocation>
</comment>
<dbReference type="GeneID" id="54551837"/>
<evidence type="ECO:0000256" key="3">
    <source>
        <dbReference type="ARBA" id="ARBA00022475"/>
    </source>
</evidence>
<gene>
    <name evidence="9" type="ORF">EI97DRAFT_434554</name>
</gene>
<dbReference type="GO" id="GO:0005886">
    <property type="term" value="C:plasma membrane"/>
    <property type="evidence" value="ECO:0007669"/>
    <property type="project" value="UniProtKB-SubCell"/>
</dbReference>
<protein>
    <submittedName>
        <fullName evidence="9">Chromate transporter family protein</fullName>
    </submittedName>
</protein>
<organism evidence="9 10">
    <name type="scientific">Westerdykella ornata</name>
    <dbReference type="NCBI Taxonomy" id="318751"/>
    <lineage>
        <taxon>Eukaryota</taxon>
        <taxon>Fungi</taxon>
        <taxon>Dikarya</taxon>
        <taxon>Ascomycota</taxon>
        <taxon>Pezizomycotina</taxon>
        <taxon>Dothideomycetes</taxon>
        <taxon>Pleosporomycetidae</taxon>
        <taxon>Pleosporales</taxon>
        <taxon>Sporormiaceae</taxon>
        <taxon>Westerdykella</taxon>
    </lineage>
</organism>
<feature type="transmembrane region" description="Helical" evidence="8">
    <location>
        <begin position="511"/>
        <end position="531"/>
    </location>
</feature>
<evidence type="ECO:0000256" key="2">
    <source>
        <dbReference type="ARBA" id="ARBA00005262"/>
    </source>
</evidence>
<dbReference type="Proteomes" id="UP000800097">
    <property type="component" value="Unassembled WGS sequence"/>
</dbReference>
<feature type="compositionally biased region" description="Basic and acidic residues" evidence="7">
    <location>
        <begin position="227"/>
        <end position="238"/>
    </location>
</feature>
<evidence type="ECO:0000256" key="1">
    <source>
        <dbReference type="ARBA" id="ARBA00004651"/>
    </source>
</evidence>
<comment type="similarity">
    <text evidence="2">Belongs to the chromate ion transporter (CHR) (TC 2.A.51) family.</text>
</comment>
<keyword evidence="10" id="KW-1185">Reference proteome</keyword>
<dbReference type="RefSeq" id="XP_033652518.1">
    <property type="nucleotide sequence ID" value="XM_033798662.1"/>
</dbReference>
<feature type="compositionally biased region" description="Basic and acidic residues" evidence="7">
    <location>
        <begin position="246"/>
        <end position="260"/>
    </location>
</feature>
<reference evidence="9" key="1">
    <citation type="journal article" date="2020" name="Stud. Mycol.">
        <title>101 Dothideomycetes genomes: a test case for predicting lifestyles and emergence of pathogens.</title>
        <authorList>
            <person name="Haridas S."/>
            <person name="Albert R."/>
            <person name="Binder M."/>
            <person name="Bloem J."/>
            <person name="Labutti K."/>
            <person name="Salamov A."/>
            <person name="Andreopoulos B."/>
            <person name="Baker S."/>
            <person name="Barry K."/>
            <person name="Bills G."/>
            <person name="Bluhm B."/>
            <person name="Cannon C."/>
            <person name="Castanera R."/>
            <person name="Culley D."/>
            <person name="Daum C."/>
            <person name="Ezra D."/>
            <person name="Gonzalez J."/>
            <person name="Henrissat B."/>
            <person name="Kuo A."/>
            <person name="Liang C."/>
            <person name="Lipzen A."/>
            <person name="Lutzoni F."/>
            <person name="Magnuson J."/>
            <person name="Mondo S."/>
            <person name="Nolan M."/>
            <person name="Ohm R."/>
            <person name="Pangilinan J."/>
            <person name="Park H.-J."/>
            <person name="Ramirez L."/>
            <person name="Alfaro M."/>
            <person name="Sun H."/>
            <person name="Tritt A."/>
            <person name="Yoshinaga Y."/>
            <person name="Zwiers L.-H."/>
            <person name="Turgeon B."/>
            <person name="Goodwin S."/>
            <person name="Spatafora J."/>
            <person name="Crous P."/>
            <person name="Grigoriev I."/>
        </authorList>
    </citation>
    <scope>NUCLEOTIDE SEQUENCE</scope>
    <source>
        <strain evidence="9">CBS 379.55</strain>
    </source>
</reference>
<dbReference type="PANTHER" id="PTHR33567:SF3">
    <property type="entry name" value="CHROMATE ION TRANSPORTER (EUROFUNG)"/>
    <property type="match status" value="1"/>
</dbReference>
<dbReference type="GO" id="GO:0015109">
    <property type="term" value="F:chromate transmembrane transporter activity"/>
    <property type="evidence" value="ECO:0007669"/>
    <property type="project" value="InterPro"/>
</dbReference>
<proteinExistence type="inferred from homology"/>
<feature type="transmembrane region" description="Helical" evidence="8">
    <location>
        <begin position="383"/>
        <end position="406"/>
    </location>
</feature>
<evidence type="ECO:0000256" key="8">
    <source>
        <dbReference type="SAM" id="Phobius"/>
    </source>
</evidence>
<evidence type="ECO:0000256" key="5">
    <source>
        <dbReference type="ARBA" id="ARBA00022989"/>
    </source>
</evidence>
<accession>A0A6A6JI99</accession>
<feature type="transmembrane region" description="Helical" evidence="8">
    <location>
        <begin position="138"/>
        <end position="161"/>
    </location>
</feature>
<evidence type="ECO:0000256" key="4">
    <source>
        <dbReference type="ARBA" id="ARBA00022692"/>
    </source>
</evidence>
<dbReference type="OrthoDB" id="2160638at2759"/>
<dbReference type="EMBL" id="ML986499">
    <property type="protein sequence ID" value="KAF2274979.1"/>
    <property type="molecule type" value="Genomic_DNA"/>
</dbReference>
<dbReference type="InterPro" id="IPR003370">
    <property type="entry name" value="Chromate_transpt"/>
</dbReference>
<keyword evidence="3" id="KW-1003">Cell membrane</keyword>
<feature type="transmembrane region" description="Helical" evidence="8">
    <location>
        <begin position="418"/>
        <end position="442"/>
    </location>
</feature>
<name>A0A6A6JI99_WESOR</name>
<sequence length="533" mass="57797">MPLLDAFRVVRDQTRDQRNSFQANNGKLGWRFLDIFTRMWDLGFTAFGGPPVHFQILHRRFVEGVGGKTKWIDEQTYQELFAICQALPGPGSTKMTFCIALIHAGFIPALFAFALWSLPGAIGMYALSLGVQKMPEVLPSIVYVLLSGMNASTVGIIALAAVQLAEKAITDKLTRILVIFGACAGLCYNALWYFPVLIVIGGIVTVIWDTWLRQQVDKFKAKRERKRREATSTERTAEEIQPIEMVGREGSTREGAEGLQRRTPAPGEKEGVSGRNTPNNNGAVSTETRDSVSGSETSAAPAVADMNTHAISIKVGISIIIAFFIILIVILVLRGTLKSRPLTLDLFANLFLAGTIIFGGGPVVIPLLSAYVVEPGWVSSRDFLLGLAIIQAFPGPNFNFAVYLAALAMAPTNVHTVFGAMLGFVGIFTPGITLAVGVQSLWRVLRTKPPVIALLRGINATAVGLVFTAVYRLWEIGYLTPQATRGKSLASEPWWVVVAAVTYAETAWFKVPPAMAIVLGSVLGLAWYGAVGR</sequence>
<keyword evidence="4 8" id="KW-0812">Transmembrane</keyword>
<dbReference type="Pfam" id="PF02417">
    <property type="entry name" value="Chromate_transp"/>
    <property type="match status" value="2"/>
</dbReference>
<feature type="transmembrane region" description="Helical" evidence="8">
    <location>
        <begin position="197"/>
        <end position="216"/>
    </location>
</feature>
<keyword evidence="5 8" id="KW-1133">Transmembrane helix</keyword>
<feature type="region of interest" description="Disordered" evidence="7">
    <location>
        <begin position="222"/>
        <end position="296"/>
    </location>
</feature>
<evidence type="ECO:0000313" key="10">
    <source>
        <dbReference type="Proteomes" id="UP000800097"/>
    </source>
</evidence>
<dbReference type="AlphaFoldDB" id="A0A6A6JI99"/>
<feature type="transmembrane region" description="Helical" evidence="8">
    <location>
        <begin position="97"/>
        <end position="118"/>
    </location>
</feature>
<feature type="compositionally biased region" description="Polar residues" evidence="7">
    <location>
        <begin position="274"/>
        <end position="296"/>
    </location>
</feature>
<evidence type="ECO:0000256" key="7">
    <source>
        <dbReference type="SAM" id="MobiDB-lite"/>
    </source>
</evidence>
<feature type="transmembrane region" description="Helical" evidence="8">
    <location>
        <begin position="346"/>
        <end position="371"/>
    </location>
</feature>
<dbReference type="PANTHER" id="PTHR33567">
    <property type="entry name" value="CHROMATE ION TRANSPORTER (EUROFUNG)"/>
    <property type="match status" value="1"/>
</dbReference>
<feature type="transmembrane region" description="Helical" evidence="8">
    <location>
        <begin position="454"/>
        <end position="474"/>
    </location>
</feature>
<keyword evidence="6 8" id="KW-0472">Membrane</keyword>
<evidence type="ECO:0000313" key="9">
    <source>
        <dbReference type="EMBL" id="KAF2274979.1"/>
    </source>
</evidence>
<feature type="transmembrane region" description="Helical" evidence="8">
    <location>
        <begin position="315"/>
        <end position="334"/>
    </location>
</feature>